<organism evidence="2 3">
    <name type="scientific">Paraconexibacter algicola</name>
    <dbReference type="NCBI Taxonomy" id="2133960"/>
    <lineage>
        <taxon>Bacteria</taxon>
        <taxon>Bacillati</taxon>
        <taxon>Actinomycetota</taxon>
        <taxon>Thermoleophilia</taxon>
        <taxon>Solirubrobacterales</taxon>
        <taxon>Paraconexibacteraceae</taxon>
        <taxon>Paraconexibacter</taxon>
    </lineage>
</organism>
<name>A0A2T4UJS1_9ACTN</name>
<dbReference type="Proteomes" id="UP000240739">
    <property type="component" value="Unassembled WGS sequence"/>
</dbReference>
<dbReference type="InterPro" id="IPR018713">
    <property type="entry name" value="MPAB/Lcp_cat_dom"/>
</dbReference>
<dbReference type="PANTHER" id="PTHR36151">
    <property type="entry name" value="BLR2777 PROTEIN"/>
    <property type="match status" value="1"/>
</dbReference>
<gene>
    <name evidence="2" type="ORF">C7Y72_07315</name>
</gene>
<dbReference type="Pfam" id="PF09995">
    <property type="entry name" value="MPAB_Lcp_cat"/>
    <property type="match status" value="1"/>
</dbReference>
<keyword evidence="3" id="KW-1185">Reference proteome</keyword>
<dbReference type="PANTHER" id="PTHR36151:SF3">
    <property type="entry name" value="ER-BOUND OXYGENASE MPAB_MPAB'_RUBBER OXYGENASE CATALYTIC DOMAIN-CONTAINING PROTEIN"/>
    <property type="match status" value="1"/>
</dbReference>
<evidence type="ECO:0000313" key="3">
    <source>
        <dbReference type="Proteomes" id="UP000240739"/>
    </source>
</evidence>
<comment type="caution">
    <text evidence="2">The sequence shown here is derived from an EMBL/GenBank/DDBJ whole genome shotgun (WGS) entry which is preliminary data.</text>
</comment>
<evidence type="ECO:0000259" key="1">
    <source>
        <dbReference type="Pfam" id="PF09995"/>
    </source>
</evidence>
<proteinExistence type="predicted"/>
<reference evidence="2 3" key="1">
    <citation type="submission" date="2018-03" db="EMBL/GenBank/DDBJ databases">
        <title>Aquarubrobacter algicola gen. nov., sp. nov., a novel actinobacterium isolated from shallow eutrophic lake during the end of cyanobacterial harmful algal blooms.</title>
        <authorList>
            <person name="Chun S.J."/>
        </authorList>
    </citation>
    <scope>NUCLEOTIDE SEQUENCE [LARGE SCALE GENOMIC DNA]</scope>
    <source>
        <strain evidence="2 3">Seoho-28</strain>
    </source>
</reference>
<feature type="domain" description="ER-bound oxygenase mpaB/mpaB'/Rubber oxygenase catalytic" evidence="1">
    <location>
        <begin position="23"/>
        <end position="260"/>
    </location>
</feature>
<dbReference type="AlphaFoldDB" id="A0A2T4UJS1"/>
<dbReference type="EMBL" id="PYYB01000001">
    <property type="protein sequence ID" value="PTL59471.1"/>
    <property type="molecule type" value="Genomic_DNA"/>
</dbReference>
<protein>
    <submittedName>
        <fullName evidence="2">DUF2236 domain-containing protein</fullName>
    </submittedName>
</protein>
<accession>A0A2T4UJS1</accession>
<dbReference type="GO" id="GO:0016491">
    <property type="term" value="F:oxidoreductase activity"/>
    <property type="evidence" value="ECO:0007669"/>
    <property type="project" value="InterPro"/>
</dbReference>
<dbReference type="RefSeq" id="WP_107568116.1">
    <property type="nucleotide sequence ID" value="NZ_PYYB01000001.1"/>
</dbReference>
<sequence>MASVLPDPAEAHRYAVDASSITWRRAGDARAMTGAGTALMLQVAHPTVAGGVREFSDFVTDPWGRLFRTLDYVNLLVYGGPERAAETGRRMRAMHTRIKGVDPQGRRYHALEPEAYAWVHATLAVSIVGAHQRFGRPFSPAQTERFWGEWRGLGRLLGIRERDLPATWGGFQAYVEEIVDTRLERNDVVDLVLRTIVEPAAPPVPGLGPRTWKALRLPATRTLQLATIGLLPVSAQRKLHLRLTPGQRRELQALGAASRATTPVLPRVARTLGPDYLRWRHREIARGSFGSGTAATPTPRVPAAA</sequence>
<dbReference type="OrthoDB" id="3456672at2"/>
<evidence type="ECO:0000313" key="2">
    <source>
        <dbReference type="EMBL" id="PTL59471.1"/>
    </source>
</evidence>